<proteinExistence type="inferred from homology"/>
<sequence>MPAFLLSLKDTCKTAMNTENLLSNGDIKEIYAKYHSLLCFYAYKYTKSYSEAEDVVQSVFTRLIERKISLSNENALKSYLFSAVRNSSLNHIKRDGVKKRFADYTFSQESDADNSGYLIDRIETEILFELFSSLDELPKECNKIFRLSYIEGMSNQEIADKLGISVNTVKSQKSRAKQLLKESLKELFVIAMFLLKNYN</sequence>
<dbReference type="NCBIfam" id="TIGR02985">
    <property type="entry name" value="Sig70_bacteroi1"/>
    <property type="match status" value="1"/>
</dbReference>
<keyword evidence="3" id="KW-0731">Sigma factor</keyword>
<organism evidence="7">
    <name type="scientific">bioreactor metagenome</name>
    <dbReference type="NCBI Taxonomy" id="1076179"/>
    <lineage>
        <taxon>unclassified sequences</taxon>
        <taxon>metagenomes</taxon>
        <taxon>ecological metagenomes</taxon>
    </lineage>
</organism>
<evidence type="ECO:0000256" key="3">
    <source>
        <dbReference type="ARBA" id="ARBA00023082"/>
    </source>
</evidence>
<keyword evidence="2" id="KW-0805">Transcription regulation</keyword>
<dbReference type="EMBL" id="VSSQ01000389">
    <property type="protein sequence ID" value="MPL93354.1"/>
    <property type="molecule type" value="Genomic_DNA"/>
</dbReference>
<evidence type="ECO:0000313" key="7">
    <source>
        <dbReference type="EMBL" id="MPL93354.1"/>
    </source>
</evidence>
<dbReference type="Pfam" id="PF04542">
    <property type="entry name" value="Sigma70_r2"/>
    <property type="match status" value="1"/>
</dbReference>
<dbReference type="InterPro" id="IPR014284">
    <property type="entry name" value="RNA_pol_sigma-70_dom"/>
</dbReference>
<dbReference type="SUPFAM" id="SSF88659">
    <property type="entry name" value="Sigma3 and sigma4 domains of RNA polymerase sigma factors"/>
    <property type="match status" value="1"/>
</dbReference>
<keyword evidence="4" id="KW-0804">Transcription</keyword>
<dbReference type="PANTHER" id="PTHR43133">
    <property type="entry name" value="RNA POLYMERASE ECF-TYPE SIGMA FACTO"/>
    <property type="match status" value="1"/>
</dbReference>
<dbReference type="InterPro" id="IPR039425">
    <property type="entry name" value="RNA_pol_sigma-70-like"/>
</dbReference>
<protein>
    <submittedName>
        <fullName evidence="7">ECF RNA polymerase sigma factor SigL</fullName>
    </submittedName>
</protein>
<name>A0A644VPL2_9ZZZZ</name>
<dbReference type="InterPro" id="IPR013324">
    <property type="entry name" value="RNA_pol_sigma_r3/r4-like"/>
</dbReference>
<comment type="similarity">
    <text evidence="1">Belongs to the sigma-70 factor family. ECF subfamily.</text>
</comment>
<dbReference type="GO" id="GO:0006352">
    <property type="term" value="P:DNA-templated transcription initiation"/>
    <property type="evidence" value="ECO:0007669"/>
    <property type="project" value="InterPro"/>
</dbReference>
<dbReference type="Gene3D" id="1.10.10.10">
    <property type="entry name" value="Winged helix-like DNA-binding domain superfamily/Winged helix DNA-binding domain"/>
    <property type="match status" value="1"/>
</dbReference>
<dbReference type="PANTHER" id="PTHR43133:SF46">
    <property type="entry name" value="RNA POLYMERASE SIGMA-70 FACTOR ECF SUBFAMILY"/>
    <property type="match status" value="1"/>
</dbReference>
<evidence type="ECO:0000256" key="2">
    <source>
        <dbReference type="ARBA" id="ARBA00023015"/>
    </source>
</evidence>
<dbReference type="InterPro" id="IPR013249">
    <property type="entry name" value="RNA_pol_sigma70_r4_t2"/>
</dbReference>
<evidence type="ECO:0000259" key="5">
    <source>
        <dbReference type="Pfam" id="PF04542"/>
    </source>
</evidence>
<dbReference type="InterPro" id="IPR014327">
    <property type="entry name" value="RNA_pol_sigma70_bacteroid"/>
</dbReference>
<evidence type="ECO:0000256" key="4">
    <source>
        <dbReference type="ARBA" id="ARBA00023163"/>
    </source>
</evidence>
<gene>
    <name evidence="7" type="primary">sigL_2</name>
    <name evidence="7" type="ORF">SDC9_39480</name>
</gene>
<evidence type="ECO:0000259" key="6">
    <source>
        <dbReference type="Pfam" id="PF08281"/>
    </source>
</evidence>
<dbReference type="GO" id="GO:0003677">
    <property type="term" value="F:DNA binding"/>
    <property type="evidence" value="ECO:0007669"/>
    <property type="project" value="InterPro"/>
</dbReference>
<dbReference type="SUPFAM" id="SSF88946">
    <property type="entry name" value="Sigma2 domain of RNA polymerase sigma factors"/>
    <property type="match status" value="1"/>
</dbReference>
<accession>A0A644VPL2</accession>
<dbReference type="Pfam" id="PF08281">
    <property type="entry name" value="Sigma70_r4_2"/>
    <property type="match status" value="1"/>
</dbReference>
<dbReference type="GO" id="GO:0016987">
    <property type="term" value="F:sigma factor activity"/>
    <property type="evidence" value="ECO:0007669"/>
    <property type="project" value="UniProtKB-KW"/>
</dbReference>
<dbReference type="CDD" id="cd06171">
    <property type="entry name" value="Sigma70_r4"/>
    <property type="match status" value="1"/>
</dbReference>
<dbReference type="InterPro" id="IPR036388">
    <property type="entry name" value="WH-like_DNA-bd_sf"/>
</dbReference>
<dbReference type="NCBIfam" id="TIGR02937">
    <property type="entry name" value="sigma70-ECF"/>
    <property type="match status" value="1"/>
</dbReference>
<dbReference type="Gene3D" id="1.10.1740.10">
    <property type="match status" value="1"/>
</dbReference>
<reference evidence="7" key="1">
    <citation type="submission" date="2019-08" db="EMBL/GenBank/DDBJ databases">
        <authorList>
            <person name="Kucharzyk K."/>
            <person name="Murdoch R.W."/>
            <person name="Higgins S."/>
            <person name="Loffler F."/>
        </authorList>
    </citation>
    <scope>NUCLEOTIDE SEQUENCE</scope>
</reference>
<feature type="domain" description="RNA polymerase sigma factor 70 region 4 type 2" evidence="6">
    <location>
        <begin position="132"/>
        <end position="180"/>
    </location>
</feature>
<feature type="domain" description="RNA polymerase sigma-70 region 2" evidence="5">
    <location>
        <begin position="30"/>
        <end position="95"/>
    </location>
</feature>
<dbReference type="InterPro" id="IPR007627">
    <property type="entry name" value="RNA_pol_sigma70_r2"/>
</dbReference>
<dbReference type="AlphaFoldDB" id="A0A644VPL2"/>
<dbReference type="InterPro" id="IPR013325">
    <property type="entry name" value="RNA_pol_sigma_r2"/>
</dbReference>
<evidence type="ECO:0000256" key="1">
    <source>
        <dbReference type="ARBA" id="ARBA00010641"/>
    </source>
</evidence>
<comment type="caution">
    <text evidence="7">The sequence shown here is derived from an EMBL/GenBank/DDBJ whole genome shotgun (WGS) entry which is preliminary data.</text>
</comment>